<dbReference type="PROSITE" id="PS51257">
    <property type="entry name" value="PROKAR_LIPOPROTEIN"/>
    <property type="match status" value="1"/>
</dbReference>
<name>A0ABT1T1D0_9SPHI</name>
<dbReference type="EMBL" id="JANHOH010000001">
    <property type="protein sequence ID" value="MCQ6958086.1"/>
    <property type="molecule type" value="Genomic_DNA"/>
</dbReference>
<organism evidence="2 3">
    <name type="scientific">Mucilaginibacter aquariorum</name>
    <dbReference type="NCBI Taxonomy" id="2967225"/>
    <lineage>
        <taxon>Bacteria</taxon>
        <taxon>Pseudomonadati</taxon>
        <taxon>Bacteroidota</taxon>
        <taxon>Sphingobacteriia</taxon>
        <taxon>Sphingobacteriales</taxon>
        <taxon>Sphingobacteriaceae</taxon>
        <taxon>Mucilaginibacter</taxon>
    </lineage>
</organism>
<accession>A0ABT1T1D0</accession>
<reference evidence="2 3" key="1">
    <citation type="submission" date="2022-07" db="EMBL/GenBank/DDBJ databases">
        <title>Mucilaginibacter sp. JC4.</title>
        <authorList>
            <person name="Le V."/>
            <person name="Ko S.-R."/>
            <person name="Ahn C.-Y."/>
            <person name="Oh H.-M."/>
        </authorList>
    </citation>
    <scope>NUCLEOTIDE SEQUENCE [LARGE SCALE GENOMIC DNA]</scope>
    <source>
        <strain evidence="2 3">JC4</strain>
    </source>
</reference>
<sequence>MMKFKITVFIALIGFLGIVSCKKGDDTAITTLTTNVNFINATTDTLNYYVNGSRLNTTSASYPLGATGYLSTTFGEQNYQVKKDGNATVLFNLPLSLDTAKIYSVFMTDNTAENTITTIDTLDKDNLSDTTSIRFVHTSPNLGDVDVRVGEGDTTVFRSRVFKSVSVFLPLNAGVKRIRVYKAGTDVVLSDEMRILQTNRVYTLFTKAALTATASTTSGTGLIINK</sequence>
<dbReference type="InterPro" id="IPR025510">
    <property type="entry name" value="DUF4397"/>
</dbReference>
<keyword evidence="3" id="KW-1185">Reference proteome</keyword>
<gene>
    <name evidence="2" type="ORF">NPE20_08960</name>
</gene>
<feature type="domain" description="DUF4397" evidence="1">
    <location>
        <begin position="35"/>
        <end position="148"/>
    </location>
</feature>
<dbReference type="Proteomes" id="UP001204376">
    <property type="component" value="Unassembled WGS sequence"/>
</dbReference>
<dbReference type="RefSeq" id="WP_256538269.1">
    <property type="nucleotide sequence ID" value="NZ_JANHOH010000001.1"/>
</dbReference>
<evidence type="ECO:0000313" key="2">
    <source>
        <dbReference type="EMBL" id="MCQ6958086.1"/>
    </source>
</evidence>
<proteinExistence type="predicted"/>
<dbReference type="Pfam" id="PF14344">
    <property type="entry name" value="DUF4397"/>
    <property type="match status" value="1"/>
</dbReference>
<evidence type="ECO:0000259" key="1">
    <source>
        <dbReference type="Pfam" id="PF14344"/>
    </source>
</evidence>
<comment type="caution">
    <text evidence="2">The sequence shown here is derived from an EMBL/GenBank/DDBJ whole genome shotgun (WGS) entry which is preliminary data.</text>
</comment>
<protein>
    <submittedName>
        <fullName evidence="2">DUF4397 domain-containing protein</fullName>
    </submittedName>
</protein>
<evidence type="ECO:0000313" key="3">
    <source>
        <dbReference type="Proteomes" id="UP001204376"/>
    </source>
</evidence>